<protein>
    <submittedName>
        <fullName evidence="1">Uncharacterized protein</fullName>
    </submittedName>
</protein>
<sequence length="126" mass="15090">MSFLTAFNKQLCNLVNNLSDMFPTDPDLQFSKNTVAFLKKNNPRKLQKIFSEYVAIYEDQIKEEDDKFFLTKDFIKEDLDFDSNHYSNDIMKNLKKYWHLMDTESKQNIWKYLKVLVILNDKCNNA</sequence>
<proteinExistence type="predicted"/>
<accession>A0A6C0LXL3</accession>
<evidence type="ECO:0000313" key="1">
    <source>
        <dbReference type="EMBL" id="QHU35053.1"/>
    </source>
</evidence>
<dbReference type="AlphaFoldDB" id="A0A6C0LXL3"/>
<dbReference type="EMBL" id="MN740583">
    <property type="protein sequence ID" value="QHU35053.1"/>
    <property type="molecule type" value="Genomic_DNA"/>
</dbReference>
<reference evidence="1" key="1">
    <citation type="journal article" date="2020" name="Nature">
        <title>Giant virus diversity and host interactions through global metagenomics.</title>
        <authorList>
            <person name="Schulz F."/>
            <person name="Roux S."/>
            <person name="Paez-Espino D."/>
            <person name="Jungbluth S."/>
            <person name="Walsh D.A."/>
            <person name="Denef V.J."/>
            <person name="McMahon K.D."/>
            <person name="Konstantinidis K.T."/>
            <person name="Eloe-Fadrosh E.A."/>
            <person name="Kyrpides N.C."/>
            <person name="Woyke T."/>
        </authorList>
    </citation>
    <scope>NUCLEOTIDE SEQUENCE</scope>
    <source>
        <strain evidence="1">GVMAG-S-1017745-26</strain>
    </source>
</reference>
<name>A0A6C0LXL3_9ZZZZ</name>
<organism evidence="1">
    <name type="scientific">viral metagenome</name>
    <dbReference type="NCBI Taxonomy" id="1070528"/>
    <lineage>
        <taxon>unclassified sequences</taxon>
        <taxon>metagenomes</taxon>
        <taxon>organismal metagenomes</taxon>
    </lineage>
</organism>